<dbReference type="OrthoDB" id="409626at2759"/>
<sequence>MSAETLRLGSQESLGASRSSLEAETDPKKVLFASPSATMVSPKPTKSPGKTTWVDNRPSKRDRSPAGSANDFANSSANTGRSRQMISSAWEWAKTRKLVRVNPVHKEEEAKLILSEVFEVNEETGAETSMNGTLEVQDESGFLFQNDTPSVADSDDAILAAFSDASRADENKPEAAKGSFKLNFPTLGKDQSPAALLTDFLEEALQGSTHPRAKRLHEQMNMILQQLQKYYKELTAKQAGAILKAPDQPFNDEVMRLYAEVTKQDVILGNFLTRSRHIKNISCSSGGSSAADDLADELLIGFEVDSARRVARLARVANSRLKKHGIMDPMLRVMGGCADNKGNECRNLHSVIHQSGKTLPVMVSTTKTKILILRGKVRTEEVEWPVLLLSDWFRTVCASGGHMMLAGHSLDEPDRFGSVFATFWERYKFVNPEHSIYDGSLDLRFAIPVACHGDEGRGKIKKPVMHSFTSRLLFTVMPAELYYKKQTLDMLHTAMVNDLQACYKDGITVTLPIGWVFLFRI</sequence>
<dbReference type="EMBL" id="CAJNJA010016749">
    <property type="protein sequence ID" value="CAE7387373.1"/>
    <property type="molecule type" value="Genomic_DNA"/>
</dbReference>
<proteinExistence type="predicted"/>
<feature type="compositionally biased region" description="Polar residues" evidence="1">
    <location>
        <begin position="8"/>
        <end position="22"/>
    </location>
</feature>
<name>A0A812Q6R3_9DINO</name>
<gene>
    <name evidence="2" type="ORF">SNEC2469_LOCUS10515</name>
</gene>
<evidence type="ECO:0000256" key="1">
    <source>
        <dbReference type="SAM" id="MobiDB-lite"/>
    </source>
</evidence>
<feature type="compositionally biased region" description="Polar residues" evidence="1">
    <location>
        <begin position="71"/>
        <end position="80"/>
    </location>
</feature>
<comment type="caution">
    <text evidence="2">The sequence shown here is derived from an EMBL/GenBank/DDBJ whole genome shotgun (WGS) entry which is preliminary data.</text>
</comment>
<dbReference type="AlphaFoldDB" id="A0A812Q6R3"/>
<evidence type="ECO:0000313" key="3">
    <source>
        <dbReference type="Proteomes" id="UP000601435"/>
    </source>
</evidence>
<accession>A0A812Q6R3</accession>
<protein>
    <submittedName>
        <fullName evidence="2">Uncharacterized protein</fullName>
    </submittedName>
</protein>
<dbReference type="Proteomes" id="UP000601435">
    <property type="component" value="Unassembled WGS sequence"/>
</dbReference>
<evidence type="ECO:0000313" key="2">
    <source>
        <dbReference type="EMBL" id="CAE7387373.1"/>
    </source>
</evidence>
<reference evidence="2" key="1">
    <citation type="submission" date="2021-02" db="EMBL/GenBank/DDBJ databases">
        <authorList>
            <person name="Dougan E. K."/>
            <person name="Rhodes N."/>
            <person name="Thang M."/>
            <person name="Chan C."/>
        </authorList>
    </citation>
    <scope>NUCLEOTIDE SEQUENCE</scope>
</reference>
<keyword evidence="3" id="KW-1185">Reference proteome</keyword>
<feature type="region of interest" description="Disordered" evidence="1">
    <location>
        <begin position="1"/>
        <end position="80"/>
    </location>
</feature>
<organism evidence="2 3">
    <name type="scientific">Symbiodinium necroappetens</name>
    <dbReference type="NCBI Taxonomy" id="1628268"/>
    <lineage>
        <taxon>Eukaryota</taxon>
        <taxon>Sar</taxon>
        <taxon>Alveolata</taxon>
        <taxon>Dinophyceae</taxon>
        <taxon>Suessiales</taxon>
        <taxon>Symbiodiniaceae</taxon>
        <taxon>Symbiodinium</taxon>
    </lineage>
</organism>